<dbReference type="Gene3D" id="1.20.1250.20">
    <property type="entry name" value="MFS general substrate transporter like domains"/>
    <property type="match status" value="1"/>
</dbReference>
<dbReference type="GO" id="GO:0005886">
    <property type="term" value="C:plasma membrane"/>
    <property type="evidence" value="ECO:0007669"/>
    <property type="project" value="UniProtKB-SubCell"/>
</dbReference>
<keyword evidence="9 13" id="KW-0472">Membrane</keyword>
<dbReference type="HAMAP" id="MF_00327">
    <property type="entry name" value="Ribosomal_eL43"/>
    <property type="match status" value="1"/>
</dbReference>
<dbReference type="InterPro" id="IPR011701">
    <property type="entry name" value="MFS"/>
</dbReference>
<keyword evidence="7" id="KW-0689">Ribosomal protein</keyword>
<comment type="similarity">
    <text evidence="2">Belongs to the eukaryotic ribosomal protein eL43 family.</text>
</comment>
<dbReference type="InterPro" id="IPR011331">
    <property type="entry name" value="Ribosomal_eL37/eL43"/>
</dbReference>
<feature type="transmembrane region" description="Helical" evidence="13">
    <location>
        <begin position="138"/>
        <end position="164"/>
    </location>
</feature>
<dbReference type="STRING" id="670580.A0A1X6N8U9"/>
<dbReference type="FunFam" id="1.20.1250.20:FF:000011">
    <property type="entry name" value="MFS multidrug transporter, putative"/>
    <property type="match status" value="1"/>
</dbReference>
<comment type="similarity">
    <text evidence="11">Belongs to the major facilitator superfamily. DHA1 family. Polyamines/proton antiporter (TC 2.A.1.2.16) subfamily.</text>
</comment>
<dbReference type="GO" id="GO:0005840">
    <property type="term" value="C:ribosome"/>
    <property type="evidence" value="ECO:0007669"/>
    <property type="project" value="UniProtKB-KW"/>
</dbReference>
<accession>A0A1X6N8U9</accession>
<evidence type="ECO:0000259" key="14">
    <source>
        <dbReference type="PROSITE" id="PS50850"/>
    </source>
</evidence>
<keyword evidence="5 13" id="KW-0812">Transmembrane</keyword>
<organism evidence="15 16">
    <name type="scientific">Postia placenta MAD-698-R-SB12</name>
    <dbReference type="NCBI Taxonomy" id="670580"/>
    <lineage>
        <taxon>Eukaryota</taxon>
        <taxon>Fungi</taxon>
        <taxon>Dikarya</taxon>
        <taxon>Basidiomycota</taxon>
        <taxon>Agaricomycotina</taxon>
        <taxon>Agaricomycetes</taxon>
        <taxon>Polyporales</taxon>
        <taxon>Adustoporiaceae</taxon>
        <taxon>Rhodonia</taxon>
    </lineage>
</organism>
<evidence type="ECO:0000256" key="10">
    <source>
        <dbReference type="ARBA" id="ARBA00023274"/>
    </source>
</evidence>
<dbReference type="GO" id="GO:0003735">
    <property type="term" value="F:structural constituent of ribosome"/>
    <property type="evidence" value="ECO:0007669"/>
    <property type="project" value="InterPro"/>
</dbReference>
<dbReference type="InterPro" id="IPR020846">
    <property type="entry name" value="MFS_dom"/>
</dbReference>
<reference evidence="15 16" key="1">
    <citation type="submission" date="2017-04" db="EMBL/GenBank/DDBJ databases">
        <title>Genome Sequence of the Model Brown-Rot Fungus Postia placenta SB12.</title>
        <authorList>
            <consortium name="DOE Joint Genome Institute"/>
            <person name="Gaskell J."/>
            <person name="Kersten P."/>
            <person name="Larrondo L.F."/>
            <person name="Canessa P."/>
            <person name="Martinez D."/>
            <person name="Hibbett D."/>
            <person name="Schmoll M."/>
            <person name="Kubicek C.P."/>
            <person name="Martinez A.T."/>
            <person name="Yadav J."/>
            <person name="Master E."/>
            <person name="Magnuson J.K."/>
            <person name="James T."/>
            <person name="Yaver D."/>
            <person name="Berka R."/>
            <person name="Labutti K."/>
            <person name="Lipzen A."/>
            <person name="Aerts A."/>
            <person name="Barry K."/>
            <person name="Henrissat B."/>
            <person name="Blanchette R."/>
            <person name="Grigoriev I."/>
            <person name="Cullen D."/>
        </authorList>
    </citation>
    <scope>NUCLEOTIDE SEQUENCE [LARGE SCALE GENOMIC DNA]</scope>
    <source>
        <strain evidence="15 16">MAD-698-R-SB12</strain>
    </source>
</reference>
<dbReference type="InterPro" id="IPR036259">
    <property type="entry name" value="MFS_trans_sf"/>
</dbReference>
<feature type="transmembrane region" description="Helical" evidence="13">
    <location>
        <begin position="345"/>
        <end position="363"/>
    </location>
</feature>
<comment type="subcellular location">
    <subcellularLocation>
        <location evidence="1">Cell membrane</location>
        <topology evidence="1">Multi-pass membrane protein</topology>
    </subcellularLocation>
</comment>
<dbReference type="GO" id="GO:0006412">
    <property type="term" value="P:translation"/>
    <property type="evidence" value="ECO:0007669"/>
    <property type="project" value="InterPro"/>
</dbReference>
<keyword evidence="6" id="KW-0862">Zinc</keyword>
<evidence type="ECO:0000256" key="4">
    <source>
        <dbReference type="ARBA" id="ARBA00022475"/>
    </source>
</evidence>
<evidence type="ECO:0000256" key="7">
    <source>
        <dbReference type="ARBA" id="ARBA00022980"/>
    </source>
</evidence>
<dbReference type="InterPro" id="IPR002674">
    <property type="entry name" value="Ribosomal_eL43"/>
</dbReference>
<dbReference type="PANTHER" id="PTHR23502:SF186">
    <property type="entry name" value="MAJOR FACILITATOR SUPERFAMILY (MFS) PROFILE DOMAIN-CONTAINING PROTEIN"/>
    <property type="match status" value="1"/>
</dbReference>
<evidence type="ECO:0000313" key="16">
    <source>
        <dbReference type="Proteomes" id="UP000194127"/>
    </source>
</evidence>
<feature type="transmembrane region" description="Helical" evidence="13">
    <location>
        <begin position="113"/>
        <end position="132"/>
    </location>
</feature>
<keyword evidence="10" id="KW-0687">Ribonucleoprotein</keyword>
<dbReference type="Pfam" id="PF01780">
    <property type="entry name" value="Ribosomal_L37ae"/>
    <property type="match status" value="1"/>
</dbReference>
<keyword evidence="4" id="KW-1003">Cell membrane</keyword>
<dbReference type="Proteomes" id="UP000194127">
    <property type="component" value="Unassembled WGS sequence"/>
</dbReference>
<protein>
    <recommendedName>
        <fullName evidence="14">Major facilitator superfamily (MFS) profile domain-containing protein</fullName>
    </recommendedName>
</protein>
<dbReference type="AlphaFoldDB" id="A0A1X6N8U9"/>
<dbReference type="InterPro" id="IPR011332">
    <property type="entry name" value="Ribosomal_zn-bd"/>
</dbReference>
<evidence type="ECO:0000256" key="2">
    <source>
        <dbReference type="ARBA" id="ARBA00008672"/>
    </source>
</evidence>
<evidence type="ECO:0000256" key="11">
    <source>
        <dbReference type="ARBA" id="ARBA00038459"/>
    </source>
</evidence>
<dbReference type="SUPFAM" id="SSF57829">
    <property type="entry name" value="Zn-binding ribosomal proteins"/>
    <property type="match status" value="1"/>
</dbReference>
<evidence type="ECO:0000256" key="6">
    <source>
        <dbReference type="ARBA" id="ARBA00022833"/>
    </source>
</evidence>
<dbReference type="Gene3D" id="2.20.25.30">
    <property type="match status" value="1"/>
</dbReference>
<feature type="transmembrane region" description="Helical" evidence="13">
    <location>
        <begin position="384"/>
        <end position="405"/>
    </location>
</feature>
<dbReference type="GO" id="GO:1990904">
    <property type="term" value="C:ribonucleoprotein complex"/>
    <property type="evidence" value="ECO:0007669"/>
    <property type="project" value="UniProtKB-KW"/>
</dbReference>
<dbReference type="RefSeq" id="XP_024341734.1">
    <property type="nucleotide sequence ID" value="XM_024482589.1"/>
</dbReference>
<evidence type="ECO:0000256" key="8">
    <source>
        <dbReference type="ARBA" id="ARBA00022989"/>
    </source>
</evidence>
<evidence type="ECO:0000256" key="12">
    <source>
        <dbReference type="SAM" id="MobiDB-lite"/>
    </source>
</evidence>
<dbReference type="OrthoDB" id="9986881at2759"/>
<keyword evidence="8 13" id="KW-1133">Transmembrane helix</keyword>
<evidence type="ECO:0000256" key="9">
    <source>
        <dbReference type="ARBA" id="ARBA00023136"/>
    </source>
</evidence>
<proteinExistence type="inferred from homology"/>
<dbReference type="FunFam" id="2.20.25.30:FF:000002">
    <property type="entry name" value="60S ribosomal protein L37a"/>
    <property type="match status" value="1"/>
</dbReference>
<sequence length="636" mass="70619">MLSVMQRSSEHDIQEHADDSQKVVDPEKGPEIETSLRIHEESHYPGSGTHEDPYIVDWDEDDTENPMNWSKSWKWVITLQLAFAAWVASFCSSAYSGGINYTIRDLHISKETALLGISLYVLGFVVGPLLWAPLSERIIFLGTFAAFTLLHLGGALCTNVATLLATRLLAGIFGVSPFTNSGAALTDIWVARDRGVASSLYACAPFLGPVIGPIVGGWVSMSRLGWHFVFWIMFIVAALSFLGFVFIAPETYPPVLLSRRARKLRRATQGRVVYISKYDVGRSKDVFEKFKINMARPFIFLVTEPIVLLLAIYIAIAYSILYVFFAAYPIVFQEQRHWSPGLGGLAFIGVGVGTTVGLCLSPLQNKYYREAMARNSTGLPVPEARLFSPMIGGVCLPIGLFWFAWTSPPHVFWLVPILAGVPFGTGVALVMQGLTQYLMDAYQTYGASALAATVVLRSICAAVLPVIIPIMYKNLGDQWAMGIFAFLVAACMPLPFLFYVYGPRIRQRSRWALKDTLPPLLLKYYAGLPHPSYRSHVPTHEFIKMTKRTRKVGVTGKYGTRYGASLRKQVKKMEITQHARYTCTFCGKDSVKRQAVGIWRCNSCKKVIAGGAWTVTTTAAATVRSTVRRLREITEA</sequence>
<dbReference type="PANTHER" id="PTHR23502">
    <property type="entry name" value="MAJOR FACILITATOR SUPERFAMILY"/>
    <property type="match status" value="1"/>
</dbReference>
<gene>
    <name evidence="15" type="ORF">POSPLADRAFT_1073271</name>
</gene>
<feature type="transmembrane region" description="Helical" evidence="13">
    <location>
        <begin position="200"/>
        <end position="219"/>
    </location>
</feature>
<feature type="transmembrane region" description="Helical" evidence="13">
    <location>
        <begin position="478"/>
        <end position="501"/>
    </location>
</feature>
<feature type="transmembrane region" description="Helical" evidence="13">
    <location>
        <begin position="75"/>
        <end position="101"/>
    </location>
</feature>
<dbReference type="GO" id="GO:0022857">
    <property type="term" value="F:transmembrane transporter activity"/>
    <property type="evidence" value="ECO:0007669"/>
    <property type="project" value="InterPro"/>
</dbReference>
<evidence type="ECO:0000256" key="3">
    <source>
        <dbReference type="ARBA" id="ARBA00022448"/>
    </source>
</evidence>
<feature type="compositionally biased region" description="Basic and acidic residues" evidence="12">
    <location>
        <begin position="8"/>
        <end position="29"/>
    </location>
</feature>
<dbReference type="GeneID" id="36327538"/>
<keyword evidence="3" id="KW-0813">Transport</keyword>
<feature type="region of interest" description="Disordered" evidence="12">
    <location>
        <begin position="1"/>
        <end position="29"/>
    </location>
</feature>
<feature type="transmembrane region" description="Helical" evidence="13">
    <location>
        <begin position="411"/>
        <end position="434"/>
    </location>
</feature>
<evidence type="ECO:0000256" key="13">
    <source>
        <dbReference type="SAM" id="Phobius"/>
    </source>
</evidence>
<feature type="transmembrane region" description="Helical" evidence="13">
    <location>
        <begin position="446"/>
        <end position="472"/>
    </location>
</feature>
<feature type="domain" description="Major facilitator superfamily (MFS) profile" evidence="14">
    <location>
        <begin position="77"/>
        <end position="506"/>
    </location>
</feature>
<feature type="transmembrane region" description="Helical" evidence="13">
    <location>
        <begin position="298"/>
        <end position="325"/>
    </location>
</feature>
<dbReference type="PROSITE" id="PS50850">
    <property type="entry name" value="MFS"/>
    <property type="match status" value="1"/>
</dbReference>
<dbReference type="CDD" id="cd17323">
    <property type="entry name" value="MFS_Tpo1_MDR_like"/>
    <property type="match status" value="1"/>
</dbReference>
<evidence type="ECO:0000256" key="1">
    <source>
        <dbReference type="ARBA" id="ARBA00004651"/>
    </source>
</evidence>
<dbReference type="Pfam" id="PF07690">
    <property type="entry name" value="MFS_1"/>
    <property type="match status" value="1"/>
</dbReference>
<evidence type="ECO:0000256" key="5">
    <source>
        <dbReference type="ARBA" id="ARBA00022692"/>
    </source>
</evidence>
<dbReference type="NCBIfam" id="TIGR00280">
    <property type="entry name" value="eL43_euk_arch"/>
    <property type="match status" value="1"/>
</dbReference>
<keyword evidence="16" id="KW-1185">Reference proteome</keyword>
<dbReference type="SUPFAM" id="SSF103473">
    <property type="entry name" value="MFS general substrate transporter"/>
    <property type="match status" value="1"/>
</dbReference>
<name>A0A1X6N8U9_9APHY</name>
<dbReference type="EMBL" id="KZ110593">
    <property type="protein sequence ID" value="OSX64940.1"/>
    <property type="molecule type" value="Genomic_DNA"/>
</dbReference>
<feature type="transmembrane region" description="Helical" evidence="13">
    <location>
        <begin position="225"/>
        <end position="248"/>
    </location>
</feature>
<evidence type="ECO:0000313" key="15">
    <source>
        <dbReference type="EMBL" id="OSX64940.1"/>
    </source>
</evidence>